<evidence type="ECO:0000313" key="7">
    <source>
        <dbReference type="EMBL" id="CAB3784112.1"/>
    </source>
</evidence>
<evidence type="ECO:0000313" key="8">
    <source>
        <dbReference type="Proteomes" id="UP000494115"/>
    </source>
</evidence>
<gene>
    <name evidence="7" type="ORF">LMG28138_01740</name>
</gene>
<feature type="active site" description="Nucleophile" evidence="5">
    <location>
        <position position="10"/>
    </location>
</feature>
<dbReference type="InterPro" id="IPR050438">
    <property type="entry name" value="LMW_PTPase"/>
</dbReference>
<dbReference type="GO" id="GO:0004725">
    <property type="term" value="F:protein tyrosine phosphatase activity"/>
    <property type="evidence" value="ECO:0007669"/>
    <property type="project" value="UniProtKB-EC"/>
</dbReference>
<dbReference type="EC" id="3.1.3.48" evidence="2"/>
<organism evidence="7 8">
    <name type="scientific">Pararobbsia alpina</name>
    <dbReference type="NCBI Taxonomy" id="621374"/>
    <lineage>
        <taxon>Bacteria</taxon>
        <taxon>Pseudomonadati</taxon>
        <taxon>Pseudomonadota</taxon>
        <taxon>Betaproteobacteria</taxon>
        <taxon>Burkholderiales</taxon>
        <taxon>Burkholderiaceae</taxon>
        <taxon>Pararobbsia</taxon>
    </lineage>
</organism>
<evidence type="ECO:0000259" key="6">
    <source>
        <dbReference type="SMART" id="SM00226"/>
    </source>
</evidence>
<evidence type="ECO:0000256" key="4">
    <source>
        <dbReference type="ARBA" id="ARBA00022912"/>
    </source>
</evidence>
<dbReference type="InterPro" id="IPR036196">
    <property type="entry name" value="Ptyr_pPase_sf"/>
</dbReference>
<evidence type="ECO:0000256" key="2">
    <source>
        <dbReference type="ARBA" id="ARBA00013064"/>
    </source>
</evidence>
<dbReference type="SUPFAM" id="SSF52788">
    <property type="entry name" value="Phosphotyrosine protein phosphatases I"/>
    <property type="match status" value="1"/>
</dbReference>
<sequence length="158" mass="17559">MTRSRVLFVCLGNICRSPTAEAIMLHKIAEAGLNEVIEVDSAGTGDWHIGEAPDERARQCAALHGYDLEPLRARQVEPADFQDFDLILAMDEANLRELRRLCPPEFQSKVQLLMEYAPQPAERVVPDPYFGGLDGFERVLEACEQACTGLLSTLQRGS</sequence>
<feature type="active site" description="Proton donor" evidence="5">
    <location>
        <position position="127"/>
    </location>
</feature>
<keyword evidence="8" id="KW-1185">Reference proteome</keyword>
<proteinExistence type="inferred from homology"/>
<dbReference type="SMART" id="SM00226">
    <property type="entry name" value="LMWPc"/>
    <property type="match status" value="1"/>
</dbReference>
<dbReference type="RefSeq" id="WP_175104579.1">
    <property type="nucleotide sequence ID" value="NZ_CADIKM010000006.1"/>
</dbReference>
<evidence type="ECO:0000256" key="3">
    <source>
        <dbReference type="ARBA" id="ARBA00022801"/>
    </source>
</evidence>
<evidence type="ECO:0000256" key="1">
    <source>
        <dbReference type="ARBA" id="ARBA00011063"/>
    </source>
</evidence>
<feature type="active site" evidence="5">
    <location>
        <position position="16"/>
    </location>
</feature>
<dbReference type="FunFam" id="3.40.50.2300:FF:000113">
    <property type="entry name" value="Low molecular weight protein-tyrosine-phosphatase"/>
    <property type="match status" value="1"/>
</dbReference>
<dbReference type="PANTHER" id="PTHR11717">
    <property type="entry name" value="LOW MOLECULAR WEIGHT PROTEIN TYROSINE PHOSPHATASE"/>
    <property type="match status" value="1"/>
</dbReference>
<dbReference type="Gene3D" id="3.40.50.2300">
    <property type="match status" value="1"/>
</dbReference>
<dbReference type="CDD" id="cd16343">
    <property type="entry name" value="LMWPTP"/>
    <property type="match status" value="1"/>
</dbReference>
<protein>
    <recommendedName>
        <fullName evidence="2">protein-tyrosine-phosphatase</fullName>
        <ecNumber evidence="2">3.1.3.48</ecNumber>
    </recommendedName>
</protein>
<dbReference type="EMBL" id="CADIKM010000006">
    <property type="protein sequence ID" value="CAB3784112.1"/>
    <property type="molecule type" value="Genomic_DNA"/>
</dbReference>
<accession>A0A6S7BAW7</accession>
<feature type="domain" description="Phosphotyrosine protein phosphatase I" evidence="6">
    <location>
        <begin position="4"/>
        <end position="153"/>
    </location>
</feature>
<dbReference type="PANTHER" id="PTHR11717:SF7">
    <property type="entry name" value="LOW MOLECULAR WEIGHT PHOSPHOTYROSINE PROTEIN PHOSPHATASE"/>
    <property type="match status" value="1"/>
</dbReference>
<dbReference type="PRINTS" id="PR00719">
    <property type="entry name" value="LMWPTPASE"/>
</dbReference>
<name>A0A6S7BAW7_9BURK</name>
<dbReference type="AlphaFoldDB" id="A0A6S7BAW7"/>
<dbReference type="InterPro" id="IPR023485">
    <property type="entry name" value="Ptyr_pPase"/>
</dbReference>
<evidence type="ECO:0000256" key="5">
    <source>
        <dbReference type="PIRSR" id="PIRSR617867-1"/>
    </source>
</evidence>
<dbReference type="Proteomes" id="UP000494115">
    <property type="component" value="Unassembled WGS sequence"/>
</dbReference>
<keyword evidence="3 7" id="KW-0378">Hydrolase</keyword>
<dbReference type="InterPro" id="IPR017867">
    <property type="entry name" value="Tyr_phospatase_low_mol_wt"/>
</dbReference>
<keyword evidence="4" id="KW-0904">Protein phosphatase</keyword>
<comment type="similarity">
    <text evidence="1">Belongs to the low molecular weight phosphotyrosine protein phosphatase family.</text>
</comment>
<dbReference type="Pfam" id="PF01451">
    <property type="entry name" value="LMWPc"/>
    <property type="match status" value="1"/>
</dbReference>
<reference evidence="7 8" key="1">
    <citation type="submission" date="2020-04" db="EMBL/GenBank/DDBJ databases">
        <authorList>
            <person name="De Canck E."/>
        </authorList>
    </citation>
    <scope>NUCLEOTIDE SEQUENCE [LARGE SCALE GENOMIC DNA]</scope>
    <source>
        <strain evidence="7 8">LMG 28138</strain>
    </source>
</reference>